<dbReference type="PATRIC" id="fig|926562.3.peg.1554"/>
<dbReference type="Pfam" id="PF03167">
    <property type="entry name" value="UDG"/>
    <property type="match status" value="1"/>
</dbReference>
<proteinExistence type="predicted"/>
<dbReference type="KEGG" id="oho:Oweho_1552"/>
<dbReference type="AlphaFoldDB" id="G8QZB4"/>
<dbReference type="OrthoDB" id="7107805at2"/>
<protein>
    <recommendedName>
        <fullName evidence="1">Uracil-DNA glycosylase-like domain-containing protein</fullName>
    </recommendedName>
</protein>
<dbReference type="Proteomes" id="UP000005631">
    <property type="component" value="Chromosome"/>
</dbReference>
<dbReference type="eggNOG" id="ENOG502Z9QW">
    <property type="taxonomic scope" value="Bacteria"/>
</dbReference>
<dbReference type="CDD" id="cd19375">
    <property type="entry name" value="UDG-F3-like_SMUG2"/>
    <property type="match status" value="1"/>
</dbReference>
<dbReference type="SUPFAM" id="SSF52141">
    <property type="entry name" value="Uracil-DNA glycosylase-like"/>
    <property type="match status" value="1"/>
</dbReference>
<feature type="domain" description="Uracil-DNA glycosylase-like" evidence="1">
    <location>
        <begin position="50"/>
        <end position="227"/>
    </location>
</feature>
<dbReference type="InterPro" id="IPR036895">
    <property type="entry name" value="Uracil-DNA_glycosylase-like_sf"/>
</dbReference>
<evidence type="ECO:0000313" key="2">
    <source>
        <dbReference type="EMBL" id="AEV32542.1"/>
    </source>
</evidence>
<gene>
    <name evidence="2" type="ordered locus">Oweho_1552</name>
</gene>
<keyword evidence="3" id="KW-1185">Reference proteome</keyword>
<dbReference type="InterPro" id="IPR005122">
    <property type="entry name" value="Uracil-DNA_glycosylase-like"/>
</dbReference>
<dbReference type="Gene3D" id="3.40.470.10">
    <property type="entry name" value="Uracil-DNA glycosylase-like domain"/>
    <property type="match status" value="1"/>
</dbReference>
<sequence>MTKAEQILDFYSNLNIDVSTLPLKVDVLNPYQNPSPEMEKVLHEFYHKYYGDHHKRGLILGINPGRFGAGITGIPFTDSYRLKEFCDIDFPTDTRETSSVFVYDVIQAFGGAKKFYSNWFIGATSPLGFIHQNSKGNWVNYNYYDDPKLEKAVRPFIIDKLQEQLEICGNPRKCVVLGTGKNYKYLQKLNKKIQLFDEITPLEHPRYIMQYKLKSKENYVTKFLEALS</sequence>
<name>G8QZB4_OWEHD</name>
<dbReference type="HOGENOM" id="CLU_1199042_0_0_10"/>
<dbReference type="EMBL" id="CP003156">
    <property type="protein sequence ID" value="AEV32542.1"/>
    <property type="molecule type" value="Genomic_DNA"/>
</dbReference>
<dbReference type="RefSeq" id="WP_014201898.1">
    <property type="nucleotide sequence ID" value="NC_016599.1"/>
</dbReference>
<reference evidence="2 3" key="1">
    <citation type="journal article" date="2012" name="Stand. Genomic Sci.">
        <title>Genome sequence of the orange-pigmented seawater bacterium Owenweeksia hongkongensis type strain (UST20020801(T)).</title>
        <authorList>
            <person name="Riedel T."/>
            <person name="Held B."/>
            <person name="Nolan M."/>
            <person name="Lucas S."/>
            <person name="Lapidus A."/>
            <person name="Tice H."/>
            <person name="Del Rio T.G."/>
            <person name="Cheng J.F."/>
            <person name="Han C."/>
            <person name="Tapia R."/>
            <person name="Goodwin L.A."/>
            <person name="Pitluck S."/>
            <person name="Liolios K."/>
            <person name="Mavromatis K."/>
            <person name="Pagani I."/>
            <person name="Ivanova N."/>
            <person name="Mikhailova N."/>
            <person name="Pati A."/>
            <person name="Chen A."/>
            <person name="Palaniappan K."/>
            <person name="Rohde M."/>
            <person name="Tindall B.J."/>
            <person name="Detter J.C."/>
            <person name="Goker M."/>
            <person name="Woyke T."/>
            <person name="Bristow J."/>
            <person name="Eisen J.A."/>
            <person name="Markowitz V."/>
            <person name="Hugenholtz P."/>
            <person name="Klenk H.P."/>
            <person name="Kyrpides N.C."/>
        </authorList>
    </citation>
    <scope>NUCLEOTIDE SEQUENCE</scope>
    <source>
        <strain evidence="3">DSM 17368 / JCM 12287 / NRRL B-23963</strain>
    </source>
</reference>
<accession>G8QZB4</accession>
<evidence type="ECO:0000313" key="3">
    <source>
        <dbReference type="Proteomes" id="UP000005631"/>
    </source>
</evidence>
<dbReference type="InterPro" id="IPR032579">
    <property type="entry name" value="Phe_SMUG2-like"/>
</dbReference>
<organism evidence="2 3">
    <name type="scientific">Owenweeksia hongkongensis (strain DSM 17368 / CIP 108786 / JCM 12287 / NRRL B-23963 / UST20020801)</name>
    <dbReference type="NCBI Taxonomy" id="926562"/>
    <lineage>
        <taxon>Bacteria</taxon>
        <taxon>Pseudomonadati</taxon>
        <taxon>Bacteroidota</taxon>
        <taxon>Flavobacteriia</taxon>
        <taxon>Flavobacteriales</taxon>
        <taxon>Owenweeksiaceae</taxon>
        <taxon>Owenweeksia</taxon>
    </lineage>
</organism>
<evidence type="ECO:0000259" key="1">
    <source>
        <dbReference type="Pfam" id="PF03167"/>
    </source>
</evidence>